<accession>F0I7S6</accession>
<protein>
    <submittedName>
        <fullName evidence="1">Uncharacterized protein</fullName>
    </submittedName>
</protein>
<evidence type="ECO:0000313" key="1">
    <source>
        <dbReference type="EMBL" id="EGD31761.1"/>
    </source>
</evidence>
<dbReference type="AlphaFoldDB" id="F0I7S6"/>
<gene>
    <name evidence="1" type="ORF">HMPREF9382_0715</name>
</gene>
<dbReference type="Proteomes" id="UP000003351">
    <property type="component" value="Unassembled WGS sequence"/>
</dbReference>
<comment type="caution">
    <text evidence="1">The sequence shown here is derived from an EMBL/GenBank/DDBJ whole genome shotgun (WGS) entry which is preliminary data.</text>
</comment>
<proteinExistence type="predicted"/>
<name>F0I7S6_STRSA</name>
<evidence type="ECO:0000313" key="2">
    <source>
        <dbReference type="Proteomes" id="UP000003351"/>
    </source>
</evidence>
<dbReference type="PATRIC" id="fig|888810.3.peg.696"/>
<dbReference type="HOGENOM" id="CLU_3317936_0_0_9"/>
<sequence length="39" mass="4683">MYFSIQNKIKEIFQGEKVETSYLNLLKMAINHLALFIHR</sequence>
<reference evidence="1 2" key="1">
    <citation type="submission" date="2011-02" db="EMBL/GenBank/DDBJ databases">
        <authorList>
            <person name="Muzny D."/>
            <person name="Qin X."/>
            <person name="Deng J."/>
            <person name="Jiang H."/>
            <person name="Liu Y."/>
            <person name="Qu J."/>
            <person name="Song X.-Z."/>
            <person name="Zhang L."/>
            <person name="Thornton R."/>
            <person name="Coyle M."/>
            <person name="Francisco L."/>
            <person name="Jackson L."/>
            <person name="Javaid M."/>
            <person name="Korchina V."/>
            <person name="Kovar C."/>
            <person name="Mata R."/>
            <person name="Mathew T."/>
            <person name="Ngo R."/>
            <person name="Nguyen L."/>
            <person name="Nguyen N."/>
            <person name="Okwuonu G."/>
            <person name="Ongeri F."/>
            <person name="Pham C."/>
            <person name="Simmons D."/>
            <person name="Wilczek-Boney K."/>
            <person name="Hale W."/>
            <person name="Jakkamsetti A."/>
            <person name="Pham P."/>
            <person name="Ruth R."/>
            <person name="San Lucas F."/>
            <person name="Warren J."/>
            <person name="Zhang J."/>
            <person name="Zhao Z."/>
            <person name="Zhou C."/>
            <person name="Zhu D."/>
            <person name="Lee S."/>
            <person name="Bess C."/>
            <person name="Blankenburg K."/>
            <person name="Forbes L."/>
            <person name="Fu Q."/>
            <person name="Gubbala S."/>
            <person name="Hirani K."/>
            <person name="Jayaseelan J.C."/>
            <person name="Lara F."/>
            <person name="Munidasa M."/>
            <person name="Palculict T."/>
            <person name="Patil S."/>
            <person name="Pu L.-L."/>
            <person name="Saada N."/>
            <person name="Tang L."/>
            <person name="Weissenberger G."/>
            <person name="Zhu Y."/>
            <person name="Hemphill L."/>
            <person name="Shang Y."/>
            <person name="Youmans B."/>
            <person name="Ayvaz T."/>
            <person name="Ross M."/>
            <person name="Santibanez J."/>
            <person name="Aqrawi P."/>
            <person name="Gross S."/>
            <person name="Joshi V."/>
            <person name="Fowler G."/>
            <person name="Nazareth L."/>
            <person name="Reid J."/>
            <person name="Worley K."/>
            <person name="Petrosino J."/>
            <person name="Highlander S."/>
            <person name="Gibbs R."/>
        </authorList>
    </citation>
    <scope>NUCLEOTIDE SEQUENCE [LARGE SCALE GENOMIC DNA]</scope>
    <source>
        <strain evidence="1 2">SK115</strain>
    </source>
</reference>
<dbReference type="EMBL" id="AEXW01000005">
    <property type="protein sequence ID" value="EGD31761.1"/>
    <property type="molecule type" value="Genomic_DNA"/>
</dbReference>
<organism evidence="1 2">
    <name type="scientific">Streptococcus sanguinis SK115</name>
    <dbReference type="NCBI Taxonomy" id="888810"/>
    <lineage>
        <taxon>Bacteria</taxon>
        <taxon>Bacillati</taxon>
        <taxon>Bacillota</taxon>
        <taxon>Bacilli</taxon>
        <taxon>Lactobacillales</taxon>
        <taxon>Streptococcaceae</taxon>
        <taxon>Streptococcus</taxon>
    </lineage>
</organism>